<evidence type="ECO:0000313" key="2">
    <source>
        <dbReference type="EMBL" id="ELA26235.1"/>
    </source>
</evidence>
<reference evidence="2" key="1">
    <citation type="submission" date="2012-08" db="EMBL/GenBank/DDBJ databases">
        <title>Genome analysis of Colletotrichum orbiculare and Colletotrichum fructicola.</title>
        <authorList>
            <person name="Gan P.H.P."/>
            <person name="Ikeda K."/>
            <person name="Irieda H."/>
            <person name="Narusaka M."/>
            <person name="O'Connell R.J."/>
            <person name="Narusaka Y."/>
            <person name="Takano Y."/>
            <person name="Kubo Y."/>
            <person name="Shirasu K."/>
        </authorList>
    </citation>
    <scope>NUCLEOTIDE SEQUENCE</scope>
    <source>
        <strain evidence="2">Nara gc5</strain>
    </source>
</reference>
<dbReference type="AlphaFoldDB" id="L2FJ77"/>
<feature type="compositionally biased region" description="Low complexity" evidence="1">
    <location>
        <begin position="48"/>
        <end position="57"/>
    </location>
</feature>
<protein>
    <submittedName>
        <fullName evidence="2">Uncharacterized protein</fullName>
    </submittedName>
</protein>
<evidence type="ECO:0000256" key="1">
    <source>
        <dbReference type="SAM" id="MobiDB-lite"/>
    </source>
</evidence>
<feature type="region of interest" description="Disordered" evidence="1">
    <location>
        <begin position="48"/>
        <end position="72"/>
    </location>
</feature>
<gene>
    <name evidence="2" type="ORF">CGGC5_12762</name>
</gene>
<dbReference type="EMBL" id="KB021066">
    <property type="protein sequence ID" value="ELA26235.1"/>
    <property type="molecule type" value="Genomic_DNA"/>
</dbReference>
<sequence>MQPQDDARGPVAALRIYATVAAPKVCSMPPRFSIHVLDLTVDSRSLLTSSRPLPNSNGTDGTSIPPAPDRLRPPANFDPLRCDRDRFCYYRCSNHYGARPNQIILHERHACHLRYCAAIAGFHASVHNKWVMLEFHLVSSQDHLFVSDYGAGWVAHQKPRGSVPETMTDAYWRAAGIVPPANMAESPTREPQE</sequence>
<name>L2FJ77_COLFN</name>
<proteinExistence type="predicted"/>
<dbReference type="HOGENOM" id="CLU_1408643_0_0_1"/>
<organism evidence="2">
    <name type="scientific">Colletotrichum fructicola (strain Nara gc5)</name>
    <name type="common">Anthracnose fungus</name>
    <name type="synonym">Colletotrichum gloeosporioides (strain Nara gc5)</name>
    <dbReference type="NCBI Taxonomy" id="1213859"/>
    <lineage>
        <taxon>Eukaryota</taxon>
        <taxon>Fungi</taxon>
        <taxon>Dikarya</taxon>
        <taxon>Ascomycota</taxon>
        <taxon>Pezizomycotina</taxon>
        <taxon>Sordariomycetes</taxon>
        <taxon>Hypocreomycetidae</taxon>
        <taxon>Glomerellales</taxon>
        <taxon>Glomerellaceae</taxon>
        <taxon>Colletotrichum</taxon>
        <taxon>Colletotrichum gloeosporioides species complex</taxon>
    </lineage>
</organism>
<accession>L2FJ77</accession>